<accession>A0ABP1DDP6</accession>
<reference evidence="2" key="1">
    <citation type="submission" date="2024-04" db="EMBL/GenBank/DDBJ databases">
        <authorList>
            <person name="Shaw F."/>
            <person name="Minotto A."/>
        </authorList>
    </citation>
    <scope>NUCLEOTIDE SEQUENCE [LARGE SCALE GENOMIC DNA]</scope>
</reference>
<sequence length="136" mass="15346">MPESVLSSTLHMAHGVLHHLHRRNEQQCCIWALLTWNLAVKSQVKWGANLRMRMLGLLSAGSNVFAMIWPNGERQLRDWRHHKNAYSRVSSVHKLLALCDYKPKSDASWISRVMPTFGGNSELGAASQEMNGPIDA</sequence>
<protein>
    <submittedName>
        <fullName evidence="1">Uncharacterized protein</fullName>
    </submittedName>
</protein>
<evidence type="ECO:0000313" key="1">
    <source>
        <dbReference type="EMBL" id="CAL1705978.1"/>
    </source>
</evidence>
<dbReference type="EMBL" id="OZ037947">
    <property type="protein sequence ID" value="CAL1705978.1"/>
    <property type="molecule type" value="Genomic_DNA"/>
</dbReference>
<evidence type="ECO:0000313" key="2">
    <source>
        <dbReference type="Proteomes" id="UP001497453"/>
    </source>
</evidence>
<keyword evidence="2" id="KW-1185">Reference proteome</keyword>
<dbReference type="Proteomes" id="UP001497453">
    <property type="component" value="Chromosome 4"/>
</dbReference>
<proteinExistence type="predicted"/>
<gene>
    <name evidence="1" type="ORF">GFSPODELE1_LOCUS5673</name>
</gene>
<organism evidence="1 2">
    <name type="scientific">Somion occarium</name>
    <dbReference type="NCBI Taxonomy" id="3059160"/>
    <lineage>
        <taxon>Eukaryota</taxon>
        <taxon>Fungi</taxon>
        <taxon>Dikarya</taxon>
        <taxon>Basidiomycota</taxon>
        <taxon>Agaricomycotina</taxon>
        <taxon>Agaricomycetes</taxon>
        <taxon>Polyporales</taxon>
        <taxon>Cerrenaceae</taxon>
        <taxon>Somion</taxon>
    </lineage>
</organism>
<name>A0ABP1DDP6_9APHY</name>